<feature type="compositionally biased region" description="Basic residues" evidence="1">
    <location>
        <begin position="742"/>
        <end position="751"/>
    </location>
</feature>
<feature type="region of interest" description="Disordered" evidence="1">
    <location>
        <begin position="607"/>
        <end position="626"/>
    </location>
</feature>
<evidence type="ECO:0000313" key="4">
    <source>
        <dbReference type="Proteomes" id="UP000467840"/>
    </source>
</evidence>
<sequence>MENHKTQETLEVKLPHGKTLEAQNPDIRNLEEASGPSDLFGLSKNCIVLESNLEVPIEDNGKGNVELVKRVDDIKAENLDASGSGSTIVAADVNNIDIEKSYLVNNVEKTLKDEDMKEDELLGFNGVVSGRKLEVCGGNLSLYVDFSDSLSRVSHSNLKDIDCSGLFVSQEESKEVGNMEMEKLIGKFHVGDIVWIKTKNKSWWPGKIYDPLDAREYAVENEQRNCLLVGYLGISYIAWCLPSQLKPFHENFEQMAGQNKARSFLGAVEKAVDEFGKCLKSEMTCPCILKKFWQSSSNVEARGVSLLGSRFGEFSSSVFEPAKFLAQIKNLAQAVSKLGMLELTVAENFLSAFYHSLGHSLLPMEQLWESTDDLDNAGDKLMTKSQIDAPIGGQNSGPAKGKSQSTEVEVLQQNKIEDQAMIFHGDLDTTTEICEGILVEGNGAPDDLASNSKKRKRKSGKRIQNEWFRKFTSGNDALSNPELISAANLLSELCFTAVDCLYPNKSKNFDLIVWFFSRFRISVYHDESIYEMNCKNVTGSRNEALLGKETQETSQTLQDVKTELKMQKKKKNGNSARSKIKSLDGLADVNINNTTDGLSVEDFCEVGPPTPNGKPGSKKKKKQGTIRTDLHTNQTTSIPDLNGNGPMTNLLVENAEMMSHVEPWPNEREKSVDVNSSNAEHSTLLVDLQVTGPFSINTVPEQSRRKGFTASGPTSNGKCAILGLLANGASFSGPLAAEGKPGPKKRKRKNKSTSGQTTVVASVAGLDGTPADSSMLAKSENKRGRPRKKSVMGIPDINMNYNNIETNEEAPGTALLLKFAQGVSLPSKEVLVATFVRFGPLRESEIQLSKDSGTAQVDFVKSIDAAEAFRSLENSSPFGATLIDYQLHLLAGGGATNSTKGLRTPAKSYGPTPNPAEGPPIDFIRQNLEMMTSMLEKSGDNLSPEMRAKLECEIKGLLKKVSSMPTSSSS</sequence>
<accession>A0A6A6MQP9</accession>
<protein>
    <recommendedName>
        <fullName evidence="2">PWWP domain-containing protein</fullName>
    </recommendedName>
</protein>
<evidence type="ECO:0000313" key="3">
    <source>
        <dbReference type="EMBL" id="KAF2315920.1"/>
    </source>
</evidence>
<proteinExistence type="predicted"/>
<dbReference type="EMBL" id="JAAGAX010000005">
    <property type="protein sequence ID" value="KAF2315920.1"/>
    <property type="molecule type" value="Genomic_DNA"/>
</dbReference>
<dbReference type="Pfam" id="PF00855">
    <property type="entry name" value="PWWP"/>
    <property type="match status" value="1"/>
</dbReference>
<dbReference type="SUPFAM" id="SSF63748">
    <property type="entry name" value="Tudor/PWWP/MBT"/>
    <property type="match status" value="1"/>
</dbReference>
<dbReference type="AlphaFoldDB" id="A0A6A6MQP9"/>
<gene>
    <name evidence="3" type="ORF">GH714_040715</name>
</gene>
<feature type="domain" description="PWWP" evidence="2">
    <location>
        <begin position="190"/>
        <end position="251"/>
    </location>
</feature>
<keyword evidence="4" id="KW-1185">Reference proteome</keyword>
<reference evidence="3 4" key="1">
    <citation type="journal article" date="2020" name="Mol. Plant">
        <title>The Chromosome-Based Rubber Tree Genome Provides New Insights into Spurge Genome Evolution and Rubber Biosynthesis.</title>
        <authorList>
            <person name="Liu J."/>
            <person name="Shi C."/>
            <person name="Shi C.C."/>
            <person name="Li W."/>
            <person name="Zhang Q.J."/>
            <person name="Zhang Y."/>
            <person name="Li K."/>
            <person name="Lu H.F."/>
            <person name="Shi C."/>
            <person name="Zhu S.T."/>
            <person name="Xiao Z.Y."/>
            <person name="Nan H."/>
            <person name="Yue Y."/>
            <person name="Zhu X.G."/>
            <person name="Wu Y."/>
            <person name="Hong X.N."/>
            <person name="Fan G.Y."/>
            <person name="Tong Y."/>
            <person name="Zhang D."/>
            <person name="Mao C.L."/>
            <person name="Liu Y.L."/>
            <person name="Hao S.J."/>
            <person name="Liu W.Q."/>
            <person name="Lv M.Q."/>
            <person name="Zhang H.B."/>
            <person name="Liu Y."/>
            <person name="Hu-Tang G.R."/>
            <person name="Wang J.P."/>
            <person name="Wang J.H."/>
            <person name="Sun Y.H."/>
            <person name="Ni S.B."/>
            <person name="Chen W.B."/>
            <person name="Zhang X.C."/>
            <person name="Jiao Y.N."/>
            <person name="Eichler E.E."/>
            <person name="Li G.H."/>
            <person name="Liu X."/>
            <person name="Gao L.Z."/>
        </authorList>
    </citation>
    <scope>NUCLEOTIDE SEQUENCE [LARGE SCALE GENOMIC DNA]</scope>
    <source>
        <strain evidence="4">cv. GT1</strain>
        <tissue evidence="3">Leaf</tissue>
    </source>
</reference>
<organism evidence="3 4">
    <name type="scientific">Hevea brasiliensis</name>
    <name type="common">Para rubber tree</name>
    <name type="synonym">Siphonia brasiliensis</name>
    <dbReference type="NCBI Taxonomy" id="3981"/>
    <lineage>
        <taxon>Eukaryota</taxon>
        <taxon>Viridiplantae</taxon>
        <taxon>Streptophyta</taxon>
        <taxon>Embryophyta</taxon>
        <taxon>Tracheophyta</taxon>
        <taxon>Spermatophyta</taxon>
        <taxon>Magnoliopsida</taxon>
        <taxon>eudicotyledons</taxon>
        <taxon>Gunneridae</taxon>
        <taxon>Pentapetalae</taxon>
        <taxon>rosids</taxon>
        <taxon>fabids</taxon>
        <taxon>Malpighiales</taxon>
        <taxon>Euphorbiaceae</taxon>
        <taxon>Crotonoideae</taxon>
        <taxon>Micrandreae</taxon>
        <taxon>Hevea</taxon>
    </lineage>
</organism>
<dbReference type="PANTHER" id="PTHR42851">
    <property type="entry name" value="ALDOLASE-RELATED"/>
    <property type="match status" value="1"/>
</dbReference>
<feature type="region of interest" description="Disordered" evidence="1">
    <location>
        <begin position="387"/>
        <end position="407"/>
    </location>
</feature>
<name>A0A6A6MQP9_HEVBR</name>
<dbReference type="Proteomes" id="UP000467840">
    <property type="component" value="Chromosome 15"/>
</dbReference>
<comment type="caution">
    <text evidence="3">The sequence shown here is derived from an EMBL/GenBank/DDBJ whole genome shotgun (WGS) entry which is preliminary data.</text>
</comment>
<dbReference type="CDD" id="cd05162">
    <property type="entry name" value="PWWP"/>
    <property type="match status" value="1"/>
</dbReference>
<dbReference type="InterPro" id="IPR000313">
    <property type="entry name" value="PWWP_dom"/>
</dbReference>
<dbReference type="Gene3D" id="2.30.30.140">
    <property type="match status" value="1"/>
</dbReference>
<dbReference type="PROSITE" id="PS50812">
    <property type="entry name" value="PWWP"/>
    <property type="match status" value="1"/>
</dbReference>
<evidence type="ECO:0000256" key="1">
    <source>
        <dbReference type="SAM" id="MobiDB-lite"/>
    </source>
</evidence>
<feature type="region of interest" description="Disordered" evidence="1">
    <location>
        <begin position="732"/>
        <end position="791"/>
    </location>
</feature>
<dbReference type="InterPro" id="IPR053063">
    <property type="entry name" value="PWWP_domain_containing_PDP"/>
</dbReference>
<evidence type="ECO:0000259" key="2">
    <source>
        <dbReference type="PROSITE" id="PS50812"/>
    </source>
</evidence>
<dbReference type="PANTHER" id="PTHR42851:SF8">
    <property type="entry name" value="PWWP DOMAIN-CONTAINING PROTEIN"/>
    <property type="match status" value="1"/>
</dbReference>